<sequence length="110" mass="12365">MRRAAALTANLEPRHRYIFLVERGARGSGKIRPFRDLLAEDLGFDEIAEEALSFGKRDPLAAILVELHPRATIIGPEVIAPTGRCGHPWHESFLSERHPCRHCYDAAKPQ</sequence>
<dbReference type="KEGG" id="schv:BRCON_2576"/>
<reference evidence="1 2" key="1">
    <citation type="submission" date="2018-05" db="EMBL/GenBank/DDBJ databases">
        <title>A metagenomic window into the 2 km-deep terrestrial subsurface aquifer revealed taxonomically and functionally diverse microbial community comprising novel uncultured bacterial lineages.</title>
        <authorList>
            <person name="Kadnikov V.V."/>
            <person name="Mardanov A.V."/>
            <person name="Beletsky A.V."/>
            <person name="Banks D."/>
            <person name="Pimenov N.V."/>
            <person name="Frank Y.A."/>
            <person name="Karnachuk O.V."/>
            <person name="Ravin N.V."/>
        </authorList>
    </citation>
    <scope>NUCLEOTIDE SEQUENCE [LARGE SCALE GENOMIC DNA]</scope>
    <source>
        <strain evidence="1">BY</strain>
    </source>
</reference>
<name>A0A2Z4Y914_SUMC1</name>
<protein>
    <submittedName>
        <fullName evidence="1">Uncharacterized protein</fullName>
    </submittedName>
</protein>
<evidence type="ECO:0000313" key="2">
    <source>
        <dbReference type="Proteomes" id="UP000262583"/>
    </source>
</evidence>
<dbReference type="Proteomes" id="UP000262583">
    <property type="component" value="Chromosome"/>
</dbReference>
<proteinExistence type="predicted"/>
<accession>A0A2Z4Y914</accession>
<gene>
    <name evidence="1" type="ORF">BRCON_2576</name>
</gene>
<evidence type="ECO:0000313" key="1">
    <source>
        <dbReference type="EMBL" id="AXA37318.1"/>
    </source>
</evidence>
<organism evidence="1 2">
    <name type="scientific">Sumerlaea chitinivorans</name>
    <dbReference type="NCBI Taxonomy" id="2250252"/>
    <lineage>
        <taxon>Bacteria</taxon>
        <taxon>Candidatus Sumerlaeota</taxon>
        <taxon>Candidatus Sumerlaeia</taxon>
        <taxon>Candidatus Sumerlaeales</taxon>
        <taxon>Candidatus Sumerlaeaceae</taxon>
        <taxon>Candidatus Sumerlaea</taxon>
    </lineage>
</organism>
<dbReference type="AlphaFoldDB" id="A0A2Z4Y914"/>
<dbReference type="EMBL" id="CP030759">
    <property type="protein sequence ID" value="AXA37318.1"/>
    <property type="molecule type" value="Genomic_DNA"/>
</dbReference>